<dbReference type="Proteomes" id="UP001150603">
    <property type="component" value="Unassembled WGS sequence"/>
</dbReference>
<name>A0ACC1J128_9FUNG</name>
<reference evidence="1" key="1">
    <citation type="submission" date="2022-07" db="EMBL/GenBank/DDBJ databases">
        <title>Phylogenomic reconstructions and comparative analyses of Kickxellomycotina fungi.</title>
        <authorList>
            <person name="Reynolds N.K."/>
            <person name="Stajich J.E."/>
            <person name="Barry K."/>
            <person name="Grigoriev I.V."/>
            <person name="Crous P."/>
            <person name="Smith M.E."/>
        </authorList>
    </citation>
    <scope>NUCLEOTIDE SEQUENCE</scope>
    <source>
        <strain evidence="1">NRRL 5244</strain>
    </source>
</reference>
<sequence length="62" mass="6712">MQQADDADDADEDALREMVTKYIMNNLRISSGEADDTAAATIATSTDNKLQDNESTATDSKK</sequence>
<accession>A0ACC1J128</accession>
<protein>
    <submittedName>
        <fullName evidence="1">Uncharacterized protein</fullName>
    </submittedName>
</protein>
<organism evidence="1 2">
    <name type="scientific">Linderina macrospora</name>
    <dbReference type="NCBI Taxonomy" id="4868"/>
    <lineage>
        <taxon>Eukaryota</taxon>
        <taxon>Fungi</taxon>
        <taxon>Fungi incertae sedis</taxon>
        <taxon>Zoopagomycota</taxon>
        <taxon>Kickxellomycotina</taxon>
        <taxon>Kickxellomycetes</taxon>
        <taxon>Kickxellales</taxon>
        <taxon>Kickxellaceae</taxon>
        <taxon>Linderina</taxon>
    </lineage>
</organism>
<dbReference type="EMBL" id="JANBPW010005063">
    <property type="protein sequence ID" value="KAJ1933447.1"/>
    <property type="molecule type" value="Genomic_DNA"/>
</dbReference>
<evidence type="ECO:0000313" key="2">
    <source>
        <dbReference type="Proteomes" id="UP001150603"/>
    </source>
</evidence>
<proteinExistence type="predicted"/>
<comment type="caution">
    <text evidence="1">The sequence shown here is derived from an EMBL/GenBank/DDBJ whole genome shotgun (WGS) entry which is preliminary data.</text>
</comment>
<keyword evidence="2" id="KW-1185">Reference proteome</keyword>
<gene>
    <name evidence="1" type="ORF">FBU59_006026</name>
</gene>
<evidence type="ECO:0000313" key="1">
    <source>
        <dbReference type="EMBL" id="KAJ1933447.1"/>
    </source>
</evidence>